<evidence type="ECO:0000313" key="3">
    <source>
        <dbReference type="Proteomes" id="UP000236291"/>
    </source>
</evidence>
<reference evidence="2 3" key="2">
    <citation type="journal article" date="2017" name="Front. Plant Sci.">
        <title>Gene Classification and Mining of Molecular Markers Useful in Red Clover (Trifolium pratense) Breeding.</title>
        <authorList>
            <person name="Istvanek J."/>
            <person name="Dluhosova J."/>
            <person name="Dluhos P."/>
            <person name="Patkova L."/>
            <person name="Nedelnik J."/>
            <person name="Repkova J."/>
        </authorList>
    </citation>
    <scope>NUCLEOTIDE SEQUENCE [LARGE SCALE GENOMIC DNA]</scope>
    <source>
        <strain evidence="3">cv. Tatra</strain>
        <tissue evidence="2">Young leaves</tissue>
    </source>
</reference>
<accession>A0A2K3K8V7</accession>
<dbReference type="Proteomes" id="UP000236291">
    <property type="component" value="Unassembled WGS sequence"/>
</dbReference>
<reference evidence="2 3" key="1">
    <citation type="journal article" date="2014" name="Am. J. Bot.">
        <title>Genome assembly and annotation for red clover (Trifolium pratense; Fabaceae).</title>
        <authorList>
            <person name="Istvanek J."/>
            <person name="Jaros M."/>
            <person name="Krenek A."/>
            <person name="Repkova J."/>
        </authorList>
    </citation>
    <scope>NUCLEOTIDE SEQUENCE [LARGE SCALE GENOMIC DNA]</scope>
    <source>
        <strain evidence="3">cv. Tatra</strain>
        <tissue evidence="2">Young leaves</tissue>
    </source>
</reference>
<dbReference type="AlphaFoldDB" id="A0A2K3K8V7"/>
<feature type="region of interest" description="Disordered" evidence="1">
    <location>
        <begin position="1"/>
        <end position="43"/>
    </location>
</feature>
<evidence type="ECO:0000256" key="1">
    <source>
        <dbReference type="SAM" id="MobiDB-lite"/>
    </source>
</evidence>
<organism evidence="2 3">
    <name type="scientific">Trifolium pratense</name>
    <name type="common">Red clover</name>
    <dbReference type="NCBI Taxonomy" id="57577"/>
    <lineage>
        <taxon>Eukaryota</taxon>
        <taxon>Viridiplantae</taxon>
        <taxon>Streptophyta</taxon>
        <taxon>Embryophyta</taxon>
        <taxon>Tracheophyta</taxon>
        <taxon>Spermatophyta</taxon>
        <taxon>Magnoliopsida</taxon>
        <taxon>eudicotyledons</taxon>
        <taxon>Gunneridae</taxon>
        <taxon>Pentapetalae</taxon>
        <taxon>rosids</taxon>
        <taxon>fabids</taxon>
        <taxon>Fabales</taxon>
        <taxon>Fabaceae</taxon>
        <taxon>Papilionoideae</taxon>
        <taxon>50 kb inversion clade</taxon>
        <taxon>NPAAA clade</taxon>
        <taxon>Hologalegina</taxon>
        <taxon>IRL clade</taxon>
        <taxon>Trifolieae</taxon>
        <taxon>Trifolium</taxon>
    </lineage>
</organism>
<protein>
    <submittedName>
        <fullName evidence="2">Uncharacterized protein</fullName>
    </submittedName>
</protein>
<name>A0A2K3K8V7_TRIPR</name>
<sequence length="66" mass="7800">MDDSNASKEDWHKVDIKLDKQPKVEEQHNVDVKPPDEPPKAVTPKVDFRTEFTAERKFDNRKHMIL</sequence>
<proteinExistence type="predicted"/>
<dbReference type="EMBL" id="ASHM01088356">
    <property type="protein sequence ID" value="PNX62702.1"/>
    <property type="molecule type" value="Genomic_DNA"/>
</dbReference>
<evidence type="ECO:0000313" key="2">
    <source>
        <dbReference type="EMBL" id="PNX62702.1"/>
    </source>
</evidence>
<gene>
    <name evidence="2" type="ORF">L195_g053119</name>
</gene>
<feature type="compositionally biased region" description="Basic and acidic residues" evidence="1">
    <location>
        <begin position="1"/>
        <end position="39"/>
    </location>
</feature>
<comment type="caution">
    <text evidence="2">The sequence shown here is derived from an EMBL/GenBank/DDBJ whole genome shotgun (WGS) entry which is preliminary data.</text>
</comment>